<evidence type="ECO:0000256" key="1">
    <source>
        <dbReference type="SAM" id="Phobius"/>
    </source>
</evidence>
<organism evidence="2 3">
    <name type="scientific">Pontibacter flavimaris</name>
    <dbReference type="NCBI Taxonomy" id="1797110"/>
    <lineage>
        <taxon>Bacteria</taxon>
        <taxon>Pseudomonadati</taxon>
        <taxon>Bacteroidota</taxon>
        <taxon>Cytophagia</taxon>
        <taxon>Cytophagales</taxon>
        <taxon>Hymenobacteraceae</taxon>
        <taxon>Pontibacter</taxon>
    </lineage>
</organism>
<dbReference type="OrthoDB" id="9813621at2"/>
<dbReference type="AlphaFoldDB" id="A0A1Q5P8L5"/>
<keyword evidence="3" id="KW-1185">Reference proteome</keyword>
<keyword evidence="1" id="KW-0472">Membrane</keyword>
<proteinExistence type="predicted"/>
<sequence length="96" mass="10589">MITQNKRLAAIVLTVVCLLLIPFTAMQFTSEVDWDLFDFVLMGALLLGTGLLCELVIRKVRNMDYRIGLIALLLVALFLIWAELAVGIFGSPFAGS</sequence>
<name>A0A1Q5P8L5_9BACT</name>
<reference evidence="2 3" key="1">
    <citation type="submission" date="2016-03" db="EMBL/GenBank/DDBJ databases">
        <title>Genome sequence of Pontibacter sp. nov., of the family cytophagaceae, isolated from marine sediment of the Yellow Sea, China.</title>
        <authorList>
            <person name="Zhang G."/>
            <person name="Zhang R."/>
        </authorList>
    </citation>
    <scope>NUCLEOTIDE SEQUENCE [LARGE SCALE GENOMIC DNA]</scope>
    <source>
        <strain evidence="2 3">S10-8</strain>
    </source>
</reference>
<dbReference type="Proteomes" id="UP000186551">
    <property type="component" value="Unassembled WGS sequence"/>
</dbReference>
<keyword evidence="1" id="KW-0812">Transmembrane</keyword>
<gene>
    <name evidence="2" type="ORF">A3841_07075</name>
</gene>
<dbReference type="STRING" id="1797110.A3841_07075"/>
<feature type="transmembrane region" description="Helical" evidence="1">
    <location>
        <begin position="37"/>
        <end position="57"/>
    </location>
</feature>
<feature type="transmembrane region" description="Helical" evidence="1">
    <location>
        <begin position="69"/>
        <end position="90"/>
    </location>
</feature>
<accession>A0A1Q5P8L5</accession>
<dbReference type="EMBL" id="LVWA01000013">
    <property type="protein sequence ID" value="OKL38472.1"/>
    <property type="molecule type" value="Genomic_DNA"/>
</dbReference>
<evidence type="ECO:0000313" key="2">
    <source>
        <dbReference type="EMBL" id="OKL38472.1"/>
    </source>
</evidence>
<comment type="caution">
    <text evidence="2">The sequence shown here is derived from an EMBL/GenBank/DDBJ whole genome shotgun (WGS) entry which is preliminary data.</text>
</comment>
<dbReference type="RefSeq" id="WP_073855178.1">
    <property type="nucleotide sequence ID" value="NZ_LVWA01000013.1"/>
</dbReference>
<protein>
    <submittedName>
        <fullName evidence="2">Uncharacterized protein</fullName>
    </submittedName>
</protein>
<keyword evidence="1" id="KW-1133">Transmembrane helix</keyword>
<evidence type="ECO:0000313" key="3">
    <source>
        <dbReference type="Proteomes" id="UP000186551"/>
    </source>
</evidence>